<reference evidence="3" key="4">
    <citation type="submission" date="2025-05" db="UniProtKB">
        <authorList>
            <consortium name="EnsemblFungi"/>
        </authorList>
    </citation>
    <scope>IDENTIFICATION</scope>
    <source>
        <strain evidence="3">isolate 1-1 / race 1 (BBBD)</strain>
    </source>
</reference>
<feature type="compositionally biased region" description="Low complexity" evidence="1">
    <location>
        <begin position="224"/>
        <end position="237"/>
    </location>
</feature>
<feature type="region of interest" description="Disordered" evidence="1">
    <location>
        <begin position="77"/>
        <end position="120"/>
    </location>
</feature>
<evidence type="ECO:0000313" key="2">
    <source>
        <dbReference type="EMBL" id="OAV90573.1"/>
    </source>
</evidence>
<dbReference type="OrthoDB" id="2502236at2759"/>
<feature type="region of interest" description="Disordered" evidence="1">
    <location>
        <begin position="1"/>
        <end position="44"/>
    </location>
</feature>
<feature type="compositionally biased region" description="Low complexity" evidence="1">
    <location>
        <begin position="294"/>
        <end position="307"/>
    </location>
</feature>
<reference evidence="2" key="1">
    <citation type="submission" date="2009-11" db="EMBL/GenBank/DDBJ databases">
        <authorList>
            <consortium name="The Broad Institute Genome Sequencing Platform"/>
            <person name="Ward D."/>
            <person name="Feldgarden M."/>
            <person name="Earl A."/>
            <person name="Young S.K."/>
            <person name="Zeng Q."/>
            <person name="Koehrsen M."/>
            <person name="Alvarado L."/>
            <person name="Berlin A."/>
            <person name="Bochicchio J."/>
            <person name="Borenstein D."/>
            <person name="Chapman S.B."/>
            <person name="Chen Z."/>
            <person name="Engels R."/>
            <person name="Freedman E."/>
            <person name="Gellesch M."/>
            <person name="Goldberg J."/>
            <person name="Griggs A."/>
            <person name="Gujja S."/>
            <person name="Heilman E."/>
            <person name="Heiman D."/>
            <person name="Hepburn T."/>
            <person name="Howarth C."/>
            <person name="Jen D."/>
            <person name="Larson L."/>
            <person name="Lewis B."/>
            <person name="Mehta T."/>
            <person name="Park D."/>
            <person name="Pearson M."/>
            <person name="Roberts A."/>
            <person name="Saif S."/>
            <person name="Shea T."/>
            <person name="Shenoy N."/>
            <person name="Sisk P."/>
            <person name="Stolte C."/>
            <person name="Sykes S."/>
            <person name="Thomson T."/>
            <person name="Walk T."/>
            <person name="White J."/>
            <person name="Yandava C."/>
            <person name="Izard J."/>
            <person name="Baranova O.V."/>
            <person name="Blanton J.M."/>
            <person name="Tanner A.C."/>
            <person name="Dewhirst F.E."/>
            <person name="Haas B."/>
            <person name="Nusbaum C."/>
            <person name="Birren B."/>
        </authorList>
    </citation>
    <scope>NUCLEOTIDE SEQUENCE [LARGE SCALE GENOMIC DNA]</scope>
    <source>
        <strain evidence="2">1-1 BBBD Race 1</strain>
    </source>
</reference>
<evidence type="ECO:0000313" key="4">
    <source>
        <dbReference type="Proteomes" id="UP000005240"/>
    </source>
</evidence>
<feature type="compositionally biased region" description="Polar residues" evidence="1">
    <location>
        <begin position="1"/>
        <end position="11"/>
    </location>
</feature>
<reference evidence="2" key="2">
    <citation type="submission" date="2016-05" db="EMBL/GenBank/DDBJ databases">
        <title>Comparative analysis highlights variable genome content of wheat rusts and divergence of the mating loci.</title>
        <authorList>
            <person name="Cuomo C.A."/>
            <person name="Bakkeren G."/>
            <person name="Szabo L."/>
            <person name="Khalil H."/>
            <person name="Joly D."/>
            <person name="Goldberg J."/>
            <person name="Young S."/>
            <person name="Zeng Q."/>
            <person name="Fellers J."/>
        </authorList>
    </citation>
    <scope>NUCLEOTIDE SEQUENCE [LARGE SCALE GENOMIC DNA]</scope>
    <source>
        <strain evidence="2">1-1 BBBD Race 1</strain>
    </source>
</reference>
<keyword evidence="4" id="KW-1185">Reference proteome</keyword>
<gene>
    <name evidence="2" type="ORF">PTTG_28259</name>
</gene>
<dbReference type="EnsemblFungi" id="PTTG_28259-t43_1">
    <property type="protein sequence ID" value="PTTG_28259-t43_1-p1"/>
    <property type="gene ID" value="PTTG_28259"/>
</dbReference>
<feature type="region of interest" description="Disordered" evidence="1">
    <location>
        <begin position="365"/>
        <end position="390"/>
    </location>
</feature>
<dbReference type="Proteomes" id="UP000005240">
    <property type="component" value="Unassembled WGS sequence"/>
</dbReference>
<protein>
    <submittedName>
        <fullName evidence="2 3">Uncharacterized protein</fullName>
    </submittedName>
</protein>
<dbReference type="EMBL" id="ADAS02000098">
    <property type="protein sequence ID" value="OAV90573.1"/>
    <property type="molecule type" value="Genomic_DNA"/>
</dbReference>
<reference evidence="3 4" key="3">
    <citation type="journal article" date="2017" name="G3 (Bethesda)">
        <title>Comparative analysis highlights variable genome content of wheat rusts and divergence of the mating loci.</title>
        <authorList>
            <person name="Cuomo C.A."/>
            <person name="Bakkeren G."/>
            <person name="Khalil H.B."/>
            <person name="Panwar V."/>
            <person name="Joly D."/>
            <person name="Linning R."/>
            <person name="Sakthikumar S."/>
            <person name="Song X."/>
            <person name="Adiconis X."/>
            <person name="Fan L."/>
            <person name="Goldberg J.M."/>
            <person name="Levin J.Z."/>
            <person name="Young S."/>
            <person name="Zeng Q."/>
            <person name="Anikster Y."/>
            <person name="Bruce M."/>
            <person name="Wang M."/>
            <person name="Yin C."/>
            <person name="McCallum B."/>
            <person name="Szabo L.J."/>
            <person name="Hulbert S."/>
            <person name="Chen X."/>
            <person name="Fellers J.P."/>
        </authorList>
    </citation>
    <scope>NUCLEOTIDE SEQUENCE</scope>
    <source>
        <strain evidence="4">Isolate 1-1 / race 1 (BBBD)</strain>
        <strain evidence="3">isolate 1-1 / race 1 (BBBD)</strain>
    </source>
</reference>
<proteinExistence type="predicted"/>
<accession>A0A180GF61</accession>
<feature type="compositionally biased region" description="Polar residues" evidence="1">
    <location>
        <begin position="91"/>
        <end position="109"/>
    </location>
</feature>
<feature type="region of interest" description="Disordered" evidence="1">
    <location>
        <begin position="294"/>
        <end position="333"/>
    </location>
</feature>
<name>A0A180GF61_PUCT1</name>
<feature type="compositionally biased region" description="Polar residues" evidence="1">
    <location>
        <begin position="321"/>
        <end position="333"/>
    </location>
</feature>
<evidence type="ECO:0000313" key="3">
    <source>
        <dbReference type="EnsemblFungi" id="PTTG_28259-t43_1-p1"/>
    </source>
</evidence>
<dbReference type="VEuPathDB" id="FungiDB:PTTG_28259"/>
<sequence length="390" mass="41302">MAISSTFSSLRSTKRPAASSTIQNQAGGPAQTAPPTTQADLDKDTLSIMAFTESSQAKKLDKKNKLRFFRRLSTRFSSKQNSAAPPIDPTLTASSDPTPNLSKSRSNDPTVARASPGSDLSLQIPFESFPKTSPSLSCDETGSLYRAEEAGGLSVAAPGSLKSPSRASRSFWKRLSLSPSLLLHADDEQLAGGAGAVPPATEMASSRLASPVEDLSVSSDGHPSSIMSSELSSTLSSANETADTSLASAYEAETEECGLAGIGVRDRRSICLYSLPIRPSLAPKPLLHPAMRYAPSSSSPLSSARLAPPSPADDHSLRPLSAQSCSPSRPISSLAQNDRRMSFGHLNLVPNQTTVDTETLMRILRGPSSYPDETLPRPDSRRDSIYVPCV</sequence>
<feature type="compositionally biased region" description="Basic and acidic residues" evidence="1">
    <location>
        <begin position="374"/>
        <end position="384"/>
    </location>
</feature>
<evidence type="ECO:0000256" key="1">
    <source>
        <dbReference type="SAM" id="MobiDB-lite"/>
    </source>
</evidence>
<organism evidence="2">
    <name type="scientific">Puccinia triticina (isolate 1-1 / race 1 (BBBD))</name>
    <name type="common">Brown leaf rust fungus</name>
    <dbReference type="NCBI Taxonomy" id="630390"/>
    <lineage>
        <taxon>Eukaryota</taxon>
        <taxon>Fungi</taxon>
        <taxon>Dikarya</taxon>
        <taxon>Basidiomycota</taxon>
        <taxon>Pucciniomycotina</taxon>
        <taxon>Pucciniomycetes</taxon>
        <taxon>Pucciniales</taxon>
        <taxon>Pucciniaceae</taxon>
        <taxon>Puccinia</taxon>
    </lineage>
</organism>
<dbReference type="AlphaFoldDB" id="A0A180GF61"/>
<feature type="region of interest" description="Disordered" evidence="1">
    <location>
        <begin position="193"/>
        <end position="239"/>
    </location>
</feature>